<dbReference type="EMBL" id="JACRTA010000001">
    <property type="protein sequence ID" value="MBC8567935.1"/>
    <property type="molecule type" value="Genomic_DNA"/>
</dbReference>
<feature type="binding site" evidence="6">
    <location>
        <position position="145"/>
    </location>
    <ligand>
        <name>S-adenosyl-L-methionine</name>
        <dbReference type="ChEBI" id="CHEBI:59789"/>
    </ligand>
</feature>
<keyword evidence="3 6" id="KW-0489">Methyltransferase</keyword>
<evidence type="ECO:0000256" key="2">
    <source>
        <dbReference type="ARBA" id="ARBA00022552"/>
    </source>
</evidence>
<keyword evidence="2 6" id="KW-0698">rRNA processing</keyword>
<sequence>MKELIKIFKILDIDYNDEKEKKFYQYMSEILKLNQQINLTAITEKNEFIQKHYVDSLLCAGLDEFKNSFSIIDVGTGGGFPGVPLAIAFPDKEFVLIDSLNKRIKIINQLCESLGIFNVKAFHGRAEEMGRRKDMREKFDLCVSRAVANMSTLSEYCIPFVRVGGSFIAYKGPDCRKELEDAINAVTALGGEVIREESPEITGIPFDHKFIVIKKKKNTLSKFPRKPGTPSKEPIK</sequence>
<evidence type="ECO:0000313" key="7">
    <source>
        <dbReference type="EMBL" id="MBC8567935.1"/>
    </source>
</evidence>
<keyword evidence="1 6" id="KW-0963">Cytoplasm</keyword>
<gene>
    <name evidence="6 7" type="primary">rsmG</name>
    <name evidence="7" type="ORF">H8692_04030</name>
</gene>
<accession>A0A926E518</accession>
<feature type="binding site" evidence="6">
    <location>
        <position position="80"/>
    </location>
    <ligand>
        <name>S-adenosyl-L-methionine</name>
        <dbReference type="ChEBI" id="CHEBI:59789"/>
    </ligand>
</feature>
<keyword evidence="5 6" id="KW-0949">S-adenosyl-L-methionine</keyword>
<dbReference type="CDD" id="cd02440">
    <property type="entry name" value="AdoMet_MTases"/>
    <property type="match status" value="1"/>
</dbReference>
<evidence type="ECO:0000256" key="4">
    <source>
        <dbReference type="ARBA" id="ARBA00022679"/>
    </source>
</evidence>
<reference evidence="7" key="1">
    <citation type="submission" date="2020-08" db="EMBL/GenBank/DDBJ databases">
        <title>Genome public.</title>
        <authorList>
            <person name="Liu C."/>
            <person name="Sun Q."/>
        </authorList>
    </citation>
    <scope>NUCLEOTIDE SEQUENCE</scope>
    <source>
        <strain evidence="7">NSJ-24</strain>
    </source>
</reference>
<dbReference type="HAMAP" id="MF_00074">
    <property type="entry name" value="16SrRNA_methyltr_G"/>
    <property type="match status" value="1"/>
</dbReference>
<dbReference type="AlphaFoldDB" id="A0A926E518"/>
<feature type="binding site" evidence="6">
    <location>
        <begin position="126"/>
        <end position="127"/>
    </location>
    <ligand>
        <name>S-adenosyl-L-methionine</name>
        <dbReference type="ChEBI" id="CHEBI:59789"/>
    </ligand>
</feature>
<dbReference type="FunFam" id="3.40.50.150:FF:000041">
    <property type="entry name" value="Ribosomal RNA small subunit methyltransferase G"/>
    <property type="match status" value="1"/>
</dbReference>
<keyword evidence="4 6" id="KW-0808">Transferase</keyword>
<dbReference type="RefSeq" id="WP_187525036.1">
    <property type="nucleotide sequence ID" value="NZ_JACRTA010000001.1"/>
</dbReference>
<evidence type="ECO:0000313" key="8">
    <source>
        <dbReference type="Proteomes" id="UP000610862"/>
    </source>
</evidence>
<evidence type="ECO:0000256" key="1">
    <source>
        <dbReference type="ARBA" id="ARBA00022490"/>
    </source>
</evidence>
<evidence type="ECO:0000256" key="6">
    <source>
        <dbReference type="HAMAP-Rule" id="MF_00074"/>
    </source>
</evidence>
<dbReference type="InterPro" id="IPR003682">
    <property type="entry name" value="rRNA_ssu_MeTfrase_G"/>
</dbReference>
<dbReference type="PIRSF" id="PIRSF003078">
    <property type="entry name" value="GidB"/>
    <property type="match status" value="1"/>
</dbReference>
<dbReference type="SUPFAM" id="SSF53335">
    <property type="entry name" value="S-adenosyl-L-methionine-dependent methyltransferases"/>
    <property type="match status" value="1"/>
</dbReference>
<organism evidence="7 8">
    <name type="scientific">Lentihominibacter hominis</name>
    <dbReference type="NCBI Taxonomy" id="2763645"/>
    <lineage>
        <taxon>Bacteria</taxon>
        <taxon>Bacillati</taxon>
        <taxon>Bacillota</taxon>
        <taxon>Clostridia</taxon>
        <taxon>Peptostreptococcales</taxon>
        <taxon>Anaerovoracaceae</taxon>
        <taxon>Lentihominibacter</taxon>
    </lineage>
</organism>
<feature type="binding site" evidence="6">
    <location>
        <position position="75"/>
    </location>
    <ligand>
        <name>S-adenosyl-L-methionine</name>
        <dbReference type="ChEBI" id="CHEBI:59789"/>
    </ligand>
</feature>
<dbReference type="PANTHER" id="PTHR31760">
    <property type="entry name" value="S-ADENOSYL-L-METHIONINE-DEPENDENT METHYLTRANSFERASES SUPERFAMILY PROTEIN"/>
    <property type="match status" value="1"/>
</dbReference>
<dbReference type="GO" id="GO:0070043">
    <property type="term" value="F:rRNA (guanine-N7-)-methyltransferase activity"/>
    <property type="evidence" value="ECO:0007669"/>
    <property type="project" value="UniProtKB-UniRule"/>
</dbReference>
<dbReference type="GO" id="GO:0005829">
    <property type="term" value="C:cytosol"/>
    <property type="evidence" value="ECO:0007669"/>
    <property type="project" value="TreeGrafter"/>
</dbReference>
<name>A0A926E518_9FIRM</name>
<dbReference type="EC" id="2.1.1.-" evidence="6"/>
<keyword evidence="8" id="KW-1185">Reference proteome</keyword>
<evidence type="ECO:0000256" key="5">
    <source>
        <dbReference type="ARBA" id="ARBA00022691"/>
    </source>
</evidence>
<protein>
    <recommendedName>
        <fullName evidence="6">Ribosomal RNA small subunit methyltransferase G</fullName>
        <ecNumber evidence="6">2.1.1.-</ecNumber>
    </recommendedName>
    <alternativeName>
        <fullName evidence="6">16S rRNA 7-methylguanosine methyltransferase</fullName>
        <shortName evidence="6">16S rRNA m7G methyltransferase</shortName>
    </alternativeName>
</protein>
<evidence type="ECO:0000256" key="3">
    <source>
        <dbReference type="ARBA" id="ARBA00022603"/>
    </source>
</evidence>
<comment type="caution">
    <text evidence="6">Lacks conserved residue(s) required for the propagation of feature annotation.</text>
</comment>
<dbReference type="InterPro" id="IPR029063">
    <property type="entry name" value="SAM-dependent_MTases_sf"/>
</dbReference>
<dbReference type="Pfam" id="PF02527">
    <property type="entry name" value="GidB"/>
    <property type="match status" value="1"/>
</dbReference>
<comment type="function">
    <text evidence="6">Specifically methylates the N7 position of a guanine in 16S rRNA.</text>
</comment>
<comment type="subcellular location">
    <subcellularLocation>
        <location evidence="6">Cytoplasm</location>
    </subcellularLocation>
</comment>
<comment type="similarity">
    <text evidence="6">Belongs to the methyltransferase superfamily. RNA methyltransferase RsmG family.</text>
</comment>
<dbReference type="NCBIfam" id="TIGR00138">
    <property type="entry name" value="rsmG_gidB"/>
    <property type="match status" value="1"/>
</dbReference>
<dbReference type="Gene3D" id="3.40.50.150">
    <property type="entry name" value="Vaccinia Virus protein VP39"/>
    <property type="match status" value="1"/>
</dbReference>
<comment type="caution">
    <text evidence="7">The sequence shown here is derived from an EMBL/GenBank/DDBJ whole genome shotgun (WGS) entry which is preliminary data.</text>
</comment>
<dbReference type="PANTHER" id="PTHR31760:SF0">
    <property type="entry name" value="S-ADENOSYL-L-METHIONINE-DEPENDENT METHYLTRANSFERASES SUPERFAMILY PROTEIN"/>
    <property type="match status" value="1"/>
</dbReference>
<proteinExistence type="inferred from homology"/>
<dbReference type="Proteomes" id="UP000610862">
    <property type="component" value="Unassembled WGS sequence"/>
</dbReference>